<feature type="domain" description="DUF4130" evidence="1">
    <location>
        <begin position="103"/>
        <end position="266"/>
    </location>
</feature>
<proteinExistence type="predicted"/>
<dbReference type="STRING" id="1030841.HMPREF9370_0871"/>
<organism evidence="2 3">
    <name type="scientific">Neisseria wadsworthii 9715</name>
    <dbReference type="NCBI Taxonomy" id="1030841"/>
    <lineage>
        <taxon>Bacteria</taxon>
        <taxon>Pseudomonadati</taxon>
        <taxon>Pseudomonadota</taxon>
        <taxon>Betaproteobacteria</taxon>
        <taxon>Neisseriales</taxon>
        <taxon>Neisseriaceae</taxon>
        <taxon>Neisseria</taxon>
    </lineage>
</organism>
<evidence type="ECO:0000313" key="2">
    <source>
        <dbReference type="EMBL" id="EGZ48576.1"/>
    </source>
</evidence>
<comment type="caution">
    <text evidence="2">The sequence shown here is derived from an EMBL/GenBank/DDBJ whole genome shotgun (WGS) entry which is preliminary data.</text>
</comment>
<reference evidence="2 3" key="1">
    <citation type="submission" date="2011-06" db="EMBL/GenBank/DDBJ databases">
        <authorList>
            <person name="Muzny D."/>
            <person name="Qin X."/>
            <person name="Deng J."/>
            <person name="Jiang H."/>
            <person name="Liu Y."/>
            <person name="Qu J."/>
            <person name="Song X.-Z."/>
            <person name="Zhang L."/>
            <person name="Thornton R."/>
            <person name="Coyle M."/>
            <person name="Francisco L."/>
            <person name="Jackson L."/>
            <person name="Javaid M."/>
            <person name="Korchina V."/>
            <person name="Kovar C."/>
            <person name="Mata R."/>
            <person name="Mathew T."/>
            <person name="Ngo R."/>
            <person name="Nguyen L."/>
            <person name="Nguyen N."/>
            <person name="Okwuonu G."/>
            <person name="Ongeri F."/>
            <person name="Pham C."/>
            <person name="Simmons D."/>
            <person name="Wilczek-Boney K."/>
            <person name="Hale W."/>
            <person name="Jakkamsetti A."/>
            <person name="Pham P."/>
            <person name="Ruth R."/>
            <person name="San Lucas F."/>
            <person name="Warren J."/>
            <person name="Zhang J."/>
            <person name="Zhao Z."/>
            <person name="Zhou C."/>
            <person name="Zhu D."/>
            <person name="Lee S."/>
            <person name="Bess C."/>
            <person name="Blankenburg K."/>
            <person name="Forbes L."/>
            <person name="Fu Q."/>
            <person name="Gubbala S."/>
            <person name="Hirani K."/>
            <person name="Jayaseelan J.C."/>
            <person name="Lara F."/>
            <person name="Munidasa M."/>
            <person name="Palculict T."/>
            <person name="Patil S."/>
            <person name="Pu L.-L."/>
            <person name="Saada N."/>
            <person name="Tang L."/>
            <person name="Weissenberger G."/>
            <person name="Zhu Y."/>
            <person name="Hemphill L."/>
            <person name="Shang Y."/>
            <person name="Youmans B."/>
            <person name="Ayvaz T."/>
            <person name="Ross M."/>
            <person name="Santibanez J."/>
            <person name="Aqrawi P."/>
            <person name="Gross S."/>
            <person name="Joshi V."/>
            <person name="Fowler G."/>
            <person name="Nazareth L."/>
            <person name="Reid J."/>
            <person name="Worley K."/>
            <person name="Petrosino J."/>
            <person name="Highlander S."/>
            <person name="Gibbs R."/>
        </authorList>
    </citation>
    <scope>NUCLEOTIDE SEQUENCE [LARGE SCALE GENOMIC DNA]</scope>
    <source>
        <strain evidence="2 3">9715</strain>
    </source>
</reference>
<dbReference type="EMBL" id="AGAZ01000033">
    <property type="protein sequence ID" value="EGZ48576.1"/>
    <property type="molecule type" value="Genomic_DNA"/>
</dbReference>
<name>G4CP62_9NEIS</name>
<sequence>MHNKAIYLDKGLSEKGILMHHLYYDGSFDGLLSAVFYIYAKKYPPQAIHISCNNNHADLFAQNETVPTSPEHARRVFTRLERQIGRRGMLKLLYGFLSAAPEMPDTFFRIVRLALAQPHHANILSDYGHFDVMQWAQWVKSVGCEKHRMEAFVRFEEWENNLYLARIEPQFDVLPLIVRHFRNRYPDQKWAIFDIQRHYGIYHDSGSLYPISGSEENPPQTSRATHEKDYQKLWQRYFQSTTIFSRRNPRLHRQQMPQRYWKYLTEKQAV</sequence>
<dbReference type="NCBIfam" id="TIGR03915">
    <property type="entry name" value="SAM_7_link_chp"/>
    <property type="match status" value="1"/>
</dbReference>
<evidence type="ECO:0000313" key="3">
    <source>
        <dbReference type="Proteomes" id="UP000005336"/>
    </source>
</evidence>
<dbReference type="Pfam" id="PF13566">
    <property type="entry name" value="DUF4130"/>
    <property type="match status" value="1"/>
</dbReference>
<keyword evidence="3" id="KW-1185">Reference proteome</keyword>
<dbReference type="Proteomes" id="UP000005336">
    <property type="component" value="Unassembled WGS sequence"/>
</dbReference>
<dbReference type="InterPro" id="IPR025404">
    <property type="entry name" value="DUF4130"/>
</dbReference>
<dbReference type="AlphaFoldDB" id="G4CP62"/>
<dbReference type="OrthoDB" id="5290748at2"/>
<dbReference type="InterPro" id="IPR023875">
    <property type="entry name" value="DNA_repair_put"/>
</dbReference>
<accession>G4CP62</accession>
<protein>
    <recommendedName>
        <fullName evidence="1">DUF4130 domain-containing protein</fullName>
    </recommendedName>
</protein>
<gene>
    <name evidence="2" type="ORF">HMPREF9370_0871</name>
</gene>
<dbReference type="PATRIC" id="fig|1030841.3.peg.854"/>
<dbReference type="HOGENOM" id="CLU_068835_1_0_4"/>
<evidence type="ECO:0000259" key="1">
    <source>
        <dbReference type="Pfam" id="PF13566"/>
    </source>
</evidence>